<evidence type="ECO:0000256" key="2">
    <source>
        <dbReference type="SAM" id="MobiDB-lite"/>
    </source>
</evidence>
<dbReference type="PANTHER" id="PTHR43818">
    <property type="entry name" value="BCDNA.GH03377"/>
    <property type="match status" value="1"/>
</dbReference>
<protein>
    <submittedName>
        <fullName evidence="4">Gfo/Idh/MocA family oxidoreductase</fullName>
    </submittedName>
</protein>
<dbReference type="Gene3D" id="3.30.360.10">
    <property type="entry name" value="Dihydrodipicolinate Reductase, domain 2"/>
    <property type="match status" value="1"/>
</dbReference>
<dbReference type="InterPro" id="IPR000683">
    <property type="entry name" value="Gfo/Idh/MocA-like_OxRdtase_N"/>
</dbReference>
<dbReference type="Pfam" id="PF01408">
    <property type="entry name" value="GFO_IDH_MocA"/>
    <property type="match status" value="1"/>
</dbReference>
<dbReference type="RefSeq" id="WP_252853939.1">
    <property type="nucleotide sequence ID" value="NZ_JAMXLR010000061.1"/>
</dbReference>
<dbReference type="Proteomes" id="UP001155241">
    <property type="component" value="Unassembled WGS sequence"/>
</dbReference>
<dbReference type="InterPro" id="IPR036291">
    <property type="entry name" value="NAD(P)-bd_dom_sf"/>
</dbReference>
<feature type="region of interest" description="Disordered" evidence="2">
    <location>
        <begin position="332"/>
        <end position="359"/>
    </location>
</feature>
<dbReference type="AlphaFoldDB" id="A0A9X2FBG8"/>
<dbReference type="EMBL" id="JAMXLR010000061">
    <property type="protein sequence ID" value="MCO6045830.1"/>
    <property type="molecule type" value="Genomic_DNA"/>
</dbReference>
<evidence type="ECO:0000313" key="5">
    <source>
        <dbReference type="Proteomes" id="UP001155241"/>
    </source>
</evidence>
<keyword evidence="1" id="KW-0560">Oxidoreductase</keyword>
<evidence type="ECO:0000313" key="4">
    <source>
        <dbReference type="EMBL" id="MCO6045830.1"/>
    </source>
</evidence>
<dbReference type="GO" id="GO:0016491">
    <property type="term" value="F:oxidoreductase activity"/>
    <property type="evidence" value="ECO:0007669"/>
    <property type="project" value="UniProtKB-KW"/>
</dbReference>
<feature type="region of interest" description="Disordered" evidence="2">
    <location>
        <begin position="35"/>
        <end position="63"/>
    </location>
</feature>
<gene>
    <name evidence="4" type="ORF">NG895_18175</name>
</gene>
<evidence type="ECO:0000259" key="3">
    <source>
        <dbReference type="Pfam" id="PF01408"/>
    </source>
</evidence>
<accession>A0A9X2FBG8</accession>
<reference evidence="4" key="1">
    <citation type="submission" date="2022-06" db="EMBL/GenBank/DDBJ databases">
        <title>Aeoliella straminimaris, a novel planctomycete from sediments.</title>
        <authorList>
            <person name="Vitorino I.R."/>
            <person name="Lage O.M."/>
        </authorList>
    </citation>
    <scope>NUCLEOTIDE SEQUENCE</scope>
    <source>
        <strain evidence="4">ICT_H6.2</strain>
    </source>
</reference>
<evidence type="ECO:0000256" key="1">
    <source>
        <dbReference type="ARBA" id="ARBA00023002"/>
    </source>
</evidence>
<comment type="caution">
    <text evidence="4">The sequence shown here is derived from an EMBL/GenBank/DDBJ whole genome shotgun (WGS) entry which is preliminary data.</text>
</comment>
<dbReference type="InterPro" id="IPR050463">
    <property type="entry name" value="Gfo/Idh/MocA_oxidrdct_glycsds"/>
</dbReference>
<name>A0A9X2FBG8_9BACT</name>
<dbReference type="PANTHER" id="PTHR43818:SF11">
    <property type="entry name" value="BCDNA.GH03377"/>
    <property type="match status" value="1"/>
</dbReference>
<organism evidence="4 5">
    <name type="scientific">Aeoliella straminimaris</name>
    <dbReference type="NCBI Taxonomy" id="2954799"/>
    <lineage>
        <taxon>Bacteria</taxon>
        <taxon>Pseudomonadati</taxon>
        <taxon>Planctomycetota</taxon>
        <taxon>Planctomycetia</taxon>
        <taxon>Pirellulales</taxon>
        <taxon>Lacipirellulaceae</taxon>
        <taxon>Aeoliella</taxon>
    </lineage>
</organism>
<dbReference type="Gene3D" id="3.40.50.720">
    <property type="entry name" value="NAD(P)-binding Rossmann-like Domain"/>
    <property type="match status" value="1"/>
</dbReference>
<dbReference type="SUPFAM" id="SSF51735">
    <property type="entry name" value="NAD(P)-binding Rossmann-fold domains"/>
    <property type="match status" value="1"/>
</dbReference>
<dbReference type="GO" id="GO:0000166">
    <property type="term" value="F:nucleotide binding"/>
    <property type="evidence" value="ECO:0007669"/>
    <property type="project" value="InterPro"/>
</dbReference>
<keyword evidence="5" id="KW-1185">Reference proteome</keyword>
<sequence>MNENEQQMPMDRREFGRMLGVAGAIWGMSRVPASGAPKAPTDADGKVIPGFEKTKDEPTRAKGWQPVSDRKVKVGIAGYGLCKFGAAFFYQTHPNVEVVAATDLDPGRCAELAKAVGAKKTYPSCEEMIKDKSIEAIYIATDAPSHARLAIMALEHGKHVCSAVPAVFGFEAEDEAEKLFNAVKKSGLKYMMNETSTFHEDLYSKRLQYHAGALGKIIYSEGEYWHDGIGTLGSYNAKNGKIDEFGWRRALPPMWYPTHATAYYVSVTGKRFTEVSGLGTASYYPVFQEADNQYHNSFGTEIAMLKTSEGGISRMGVSWDMKNAEGEQGRVYGEKPHDNSIVGSRPPLPPSVGAGGHGGSHGRLTNNFIESILLDRKPIVGIGDALNMTLAGTIAHKSALKGGVWMKITQYDL</sequence>
<proteinExistence type="predicted"/>
<feature type="domain" description="Gfo/Idh/MocA-like oxidoreductase N-terminal" evidence="3">
    <location>
        <begin position="73"/>
        <end position="193"/>
    </location>
</feature>